<comment type="caution">
    <text evidence="1">The sequence shown here is derived from an EMBL/GenBank/DDBJ whole genome shotgun (WGS) entry which is preliminary data.</text>
</comment>
<protein>
    <submittedName>
        <fullName evidence="1">Uncharacterized protein</fullName>
    </submittedName>
</protein>
<evidence type="ECO:0000313" key="1">
    <source>
        <dbReference type="EMBL" id="KAH7839145.1"/>
    </source>
</evidence>
<evidence type="ECO:0000313" key="2">
    <source>
        <dbReference type="Proteomes" id="UP000828048"/>
    </source>
</evidence>
<gene>
    <name evidence="1" type="ORF">Vadar_000399</name>
</gene>
<organism evidence="1 2">
    <name type="scientific">Vaccinium darrowii</name>
    <dbReference type="NCBI Taxonomy" id="229202"/>
    <lineage>
        <taxon>Eukaryota</taxon>
        <taxon>Viridiplantae</taxon>
        <taxon>Streptophyta</taxon>
        <taxon>Embryophyta</taxon>
        <taxon>Tracheophyta</taxon>
        <taxon>Spermatophyta</taxon>
        <taxon>Magnoliopsida</taxon>
        <taxon>eudicotyledons</taxon>
        <taxon>Gunneridae</taxon>
        <taxon>Pentapetalae</taxon>
        <taxon>asterids</taxon>
        <taxon>Ericales</taxon>
        <taxon>Ericaceae</taxon>
        <taxon>Vaccinioideae</taxon>
        <taxon>Vaccinieae</taxon>
        <taxon>Vaccinium</taxon>
    </lineage>
</organism>
<name>A0ACB7XEH6_9ERIC</name>
<reference evidence="1 2" key="1">
    <citation type="journal article" date="2021" name="Hortic Res">
        <title>High-quality reference genome and annotation aids understanding of berry development for evergreen blueberry (Vaccinium darrowii).</title>
        <authorList>
            <person name="Yu J."/>
            <person name="Hulse-Kemp A.M."/>
            <person name="Babiker E."/>
            <person name="Staton M."/>
        </authorList>
    </citation>
    <scope>NUCLEOTIDE SEQUENCE [LARGE SCALE GENOMIC DNA]</scope>
    <source>
        <strain evidence="2">cv. NJ 8807/NJ 8810</strain>
        <tissue evidence="1">Young leaf</tissue>
    </source>
</reference>
<dbReference type="Proteomes" id="UP000828048">
    <property type="component" value="Chromosome 10"/>
</dbReference>
<accession>A0ACB7XEH6</accession>
<proteinExistence type="predicted"/>
<keyword evidence="2" id="KW-1185">Reference proteome</keyword>
<sequence>MSIRITGMGLDTLYPVIRSRQECCPSALAWGSPKWTRVIYLSVYGCKSSCTFPAVGPKIEILFFFLNPTAHPYGFLFLKPSLSLNPPSDPLLTRVRLLAGPMRGKGKSVQYPQSRTSSGSSTLKKCKTNGEADNVVLIDVDSDTLDNVTVIDVPDCLKNKLRGSSVICIDDDESYSGIGEENGSEFSDGASSSGRFSPAFNHNRNSVDAVGEECQFVREIFSPFKLSKCKRTYSGKASGRNRYGLGSESDNSGSSDNDFPDCEFMEDSFGKLREEWEKANLKRKNDLRGGIYGRSYEASTTGLHTGAQKNVEVEYPIDQHTEAQVCSSSNIARCEEESPSSFAQTVDGNPGGAFESFKKTPLADFGSKSTQETQFSNSKGNNQERGQGKTNTHNEDGGSSLIDEEYQCCEGPLGSSHEQGNIQVNHSKKFSQYVERTSAAKSSNPEPNVDVNFGCTKSSFNSHVPNESEAAGIRCGDNEKMVNVQSLFVNIEMRVDHAVSHTEVGAIPEETALEAPSLGKLGIEKEKGDCQDTVKQVPKEPSLHSASHNEVHTEPIMGSSIEPGEMSNHQCVEEKDVPFHSQDGDVMDAVSSLINEREKLKETDEYKRAVEEEWASRQRELKFQAEEAQKLRRLRKRMNAESMRLLDMERRQKQRVEEMREIQKKDEENMNVKEQLRAEVRKELNVLENTCRDMASLLRGLGVQLGGGFKPLPNDVRMAYKRALLSFHPDRASGSDIRQLVEAEEKFKLISCMKDKQLQRNRKAIARNVASHVPVSAQQFLILHWPFLNCLLNLGIGGTPYGTKLVSPKRLGPHRADGLRGLVNRTMHYLM</sequence>
<dbReference type="EMBL" id="CM037160">
    <property type="protein sequence ID" value="KAH7839145.1"/>
    <property type="molecule type" value="Genomic_DNA"/>
</dbReference>